<evidence type="ECO:0000313" key="1">
    <source>
        <dbReference type="EMBL" id="MFG6456328.1"/>
    </source>
</evidence>
<evidence type="ECO:0000313" key="2">
    <source>
        <dbReference type="Proteomes" id="UP001606305"/>
    </source>
</evidence>
<gene>
    <name evidence="1" type="ORF">ACG00X_05740</name>
</gene>
<accession>A0ABW7G337</accession>
<protein>
    <submittedName>
        <fullName evidence="1">Uncharacterized protein</fullName>
    </submittedName>
</protein>
<dbReference type="RefSeq" id="WP_394487055.1">
    <property type="nucleotide sequence ID" value="NZ_JBIGIA010000003.1"/>
</dbReference>
<organism evidence="1 2">
    <name type="scientific">Pelomonas nitida</name>
    <dbReference type="NCBI Taxonomy" id="3299027"/>
    <lineage>
        <taxon>Bacteria</taxon>
        <taxon>Pseudomonadati</taxon>
        <taxon>Pseudomonadota</taxon>
        <taxon>Betaproteobacteria</taxon>
        <taxon>Burkholderiales</taxon>
        <taxon>Sphaerotilaceae</taxon>
        <taxon>Roseateles</taxon>
    </lineage>
</organism>
<comment type="caution">
    <text evidence="1">The sequence shown here is derived from an EMBL/GenBank/DDBJ whole genome shotgun (WGS) entry which is preliminary data.</text>
</comment>
<proteinExistence type="predicted"/>
<dbReference type="Proteomes" id="UP001606305">
    <property type="component" value="Unassembled WGS sequence"/>
</dbReference>
<reference evidence="1 2" key="1">
    <citation type="submission" date="2024-09" db="EMBL/GenBank/DDBJ databases">
        <title>Novel species of the genus Pelomonas and Roseateles isolated from streams.</title>
        <authorList>
            <person name="Lu H."/>
        </authorList>
    </citation>
    <scope>NUCLEOTIDE SEQUENCE [LARGE SCALE GENOMIC DNA]</scope>
    <source>
        <strain evidence="1 2">BYS96W</strain>
    </source>
</reference>
<keyword evidence="2" id="KW-1185">Reference proteome</keyword>
<sequence length="106" mass="11088">MSLPASQRLLLAVAIALVGAYQLTRSPQDDSPARQAARNAEPPEFAAALQARSSEPLRFDAPAAGLAASSTSGNPAYDACIDQPSFDGAIIDCQLLLQTPAKPRRP</sequence>
<name>A0ABW7G337_9BURK</name>
<dbReference type="EMBL" id="JBIGIA010000003">
    <property type="protein sequence ID" value="MFG6456328.1"/>
    <property type="molecule type" value="Genomic_DNA"/>
</dbReference>